<dbReference type="Gene3D" id="3.40.50.720">
    <property type="entry name" value="NAD(P)-binding Rossmann-like Domain"/>
    <property type="match status" value="1"/>
</dbReference>
<protein>
    <submittedName>
        <fullName evidence="2">PRTRC system ThiF family protein</fullName>
    </submittedName>
</protein>
<dbReference type="InterPro" id="IPR022500">
    <property type="entry name" value="PRTRC_ThiF"/>
</dbReference>
<evidence type="ECO:0000313" key="3">
    <source>
        <dbReference type="Proteomes" id="UP000270046"/>
    </source>
</evidence>
<dbReference type="NCBIfam" id="TIGR03736">
    <property type="entry name" value="PRTRC_ThiF"/>
    <property type="match status" value="1"/>
</dbReference>
<dbReference type="AlphaFoldDB" id="A0A494VNH3"/>
<dbReference type="RefSeq" id="WP_119408984.1">
    <property type="nucleotide sequence ID" value="NZ_CP032869.1"/>
</dbReference>
<organism evidence="2 3">
    <name type="scientific">Mucilaginibacter celer</name>
    <dbReference type="NCBI Taxonomy" id="2305508"/>
    <lineage>
        <taxon>Bacteria</taxon>
        <taxon>Pseudomonadati</taxon>
        <taxon>Bacteroidota</taxon>
        <taxon>Sphingobacteriia</taxon>
        <taxon>Sphingobacteriales</taxon>
        <taxon>Sphingobacteriaceae</taxon>
        <taxon>Mucilaginibacter</taxon>
    </lineage>
</organism>
<dbReference type="SUPFAM" id="SSF69572">
    <property type="entry name" value="Activating enzymes of the ubiquitin-like proteins"/>
    <property type="match status" value="1"/>
</dbReference>
<gene>
    <name evidence="2" type="ORF">HYN43_008225</name>
</gene>
<sequence>MKKNTTITPKIPVHIVDQELLQPLNPVMVNLIGAGGTGSHVLTGLMRLSFMLNELGHPGLHVRLFDDDIIEHNNRLRMLFNDTEVGLHKSVVLINRINRAFGLNWKAVTEKFDNLLIKELPEMAMAAITITAVDSVNARFEIAAILGMVHKYASYSRNKPRYWLDFGNSSDSGQVILSTIGEIKQPESEKYETRSVLRMVTDEFPELLKAGEEKDAGHNCSTASALEEQDLFINASLAYPGVEILNRMFREGMVFDRGFFYNLKAHRMQPLKVA</sequence>
<dbReference type="EMBL" id="CP032869">
    <property type="protein sequence ID" value="AYL95281.1"/>
    <property type="molecule type" value="Genomic_DNA"/>
</dbReference>
<accession>A0A494VNH3</accession>
<dbReference type="GO" id="GO:0008641">
    <property type="term" value="F:ubiquitin-like modifier activating enzyme activity"/>
    <property type="evidence" value="ECO:0007669"/>
    <property type="project" value="InterPro"/>
</dbReference>
<name>A0A494VNH3_9SPHI</name>
<dbReference type="InterPro" id="IPR000594">
    <property type="entry name" value="ThiF_NAD_FAD-bd"/>
</dbReference>
<reference evidence="2 3" key="1">
    <citation type="submission" date="2018-10" db="EMBL/GenBank/DDBJ databases">
        <title>Genome sequencing of Mucilaginibacter sp. HYN0043.</title>
        <authorList>
            <person name="Kim M."/>
            <person name="Yi H."/>
        </authorList>
    </citation>
    <scope>NUCLEOTIDE SEQUENCE [LARGE SCALE GENOMIC DNA]</scope>
    <source>
        <strain evidence="2 3">HYN0043</strain>
    </source>
</reference>
<evidence type="ECO:0000259" key="1">
    <source>
        <dbReference type="Pfam" id="PF00899"/>
    </source>
</evidence>
<proteinExistence type="predicted"/>
<evidence type="ECO:0000313" key="2">
    <source>
        <dbReference type="EMBL" id="AYL95281.1"/>
    </source>
</evidence>
<dbReference type="InterPro" id="IPR035985">
    <property type="entry name" value="Ubiquitin-activating_enz"/>
</dbReference>
<feature type="domain" description="THIF-type NAD/FAD binding fold" evidence="1">
    <location>
        <begin position="12"/>
        <end position="145"/>
    </location>
</feature>
<dbReference type="KEGG" id="muh:HYN43_008225"/>
<keyword evidence="3" id="KW-1185">Reference proteome</keyword>
<dbReference type="OrthoDB" id="5298642at2"/>
<dbReference type="Pfam" id="PF00899">
    <property type="entry name" value="ThiF"/>
    <property type="match status" value="1"/>
</dbReference>
<dbReference type="Proteomes" id="UP000270046">
    <property type="component" value="Chromosome"/>
</dbReference>